<comment type="caution">
    <text evidence="1">The sequence shown here is derived from an EMBL/GenBank/DDBJ whole genome shotgun (WGS) entry which is preliminary data.</text>
</comment>
<gene>
    <name evidence="1" type="ORF">H9911_09225</name>
</gene>
<reference evidence="1" key="1">
    <citation type="journal article" date="2021" name="PeerJ">
        <title>Extensive microbial diversity within the chicken gut microbiome revealed by metagenomics and culture.</title>
        <authorList>
            <person name="Gilroy R."/>
            <person name="Ravi A."/>
            <person name="Getino M."/>
            <person name="Pursley I."/>
            <person name="Horton D.L."/>
            <person name="Alikhan N.F."/>
            <person name="Baker D."/>
            <person name="Gharbi K."/>
            <person name="Hall N."/>
            <person name="Watson M."/>
            <person name="Adriaenssens E.M."/>
            <person name="Foster-Nyarko E."/>
            <person name="Jarju S."/>
            <person name="Secka A."/>
            <person name="Antonio M."/>
            <person name="Oren A."/>
            <person name="Chaudhuri R.R."/>
            <person name="La Ragione R."/>
            <person name="Hildebrand F."/>
            <person name="Pallen M.J."/>
        </authorList>
    </citation>
    <scope>NUCLEOTIDE SEQUENCE</scope>
    <source>
        <strain evidence="1">ChiGjej3B3-11674</strain>
    </source>
</reference>
<evidence type="ECO:0000313" key="1">
    <source>
        <dbReference type="EMBL" id="HJD34705.1"/>
    </source>
</evidence>
<protein>
    <submittedName>
        <fullName evidence="1">Uncharacterized protein</fullName>
    </submittedName>
</protein>
<accession>A0A9D2U219</accession>
<organism evidence="1 2">
    <name type="scientific">Candidatus Mediterraneibacter tabaqchaliae</name>
    <dbReference type="NCBI Taxonomy" id="2838689"/>
    <lineage>
        <taxon>Bacteria</taxon>
        <taxon>Bacillati</taxon>
        <taxon>Bacillota</taxon>
        <taxon>Clostridia</taxon>
        <taxon>Lachnospirales</taxon>
        <taxon>Lachnospiraceae</taxon>
        <taxon>Mediterraneibacter</taxon>
    </lineage>
</organism>
<dbReference type="AlphaFoldDB" id="A0A9D2U219"/>
<proteinExistence type="predicted"/>
<dbReference type="Proteomes" id="UP000823897">
    <property type="component" value="Unassembled WGS sequence"/>
</dbReference>
<evidence type="ECO:0000313" key="2">
    <source>
        <dbReference type="Proteomes" id="UP000823897"/>
    </source>
</evidence>
<sequence length="102" mass="12033">MEEKEHIRMKREGSILYIGESPQLIVDLETQENYIRTGERILAYRREVLLSPDLLAGKRPQVLETALEYYYRQACETAEGIRIAEEYGKQRMRETARIQETP</sequence>
<reference evidence="1" key="2">
    <citation type="submission" date="2021-04" db="EMBL/GenBank/DDBJ databases">
        <authorList>
            <person name="Gilroy R."/>
        </authorList>
    </citation>
    <scope>NUCLEOTIDE SEQUENCE</scope>
    <source>
        <strain evidence="1">ChiGjej3B3-11674</strain>
    </source>
</reference>
<name>A0A9D2U219_9FIRM</name>
<dbReference type="EMBL" id="DWUV01000179">
    <property type="protein sequence ID" value="HJD34705.1"/>
    <property type="molecule type" value="Genomic_DNA"/>
</dbReference>